<dbReference type="Proteomes" id="UP000054526">
    <property type="component" value="Unassembled WGS sequence"/>
</dbReference>
<dbReference type="EMBL" id="JXAL01000001">
    <property type="protein sequence ID" value="KIL37364.1"/>
    <property type="molecule type" value="Genomic_DNA"/>
</dbReference>
<keyword evidence="1" id="KW-1133">Transmembrane helix</keyword>
<evidence type="ECO:0008006" key="4">
    <source>
        <dbReference type="Google" id="ProtNLM"/>
    </source>
</evidence>
<evidence type="ECO:0000313" key="3">
    <source>
        <dbReference type="Proteomes" id="UP000054526"/>
    </source>
</evidence>
<keyword evidence="3" id="KW-1185">Reference proteome</keyword>
<keyword evidence="1" id="KW-0812">Transmembrane</keyword>
<accession>A0ABR5A8I4</accession>
<proteinExistence type="predicted"/>
<keyword evidence="1" id="KW-0472">Membrane</keyword>
<name>A0ABR5A8I4_9BACL</name>
<protein>
    <recommendedName>
        <fullName evidence="4">Histidine kinase</fullName>
    </recommendedName>
</protein>
<organism evidence="2 3">
    <name type="scientific">Cohnella kolymensis</name>
    <dbReference type="NCBI Taxonomy" id="1590652"/>
    <lineage>
        <taxon>Bacteria</taxon>
        <taxon>Bacillati</taxon>
        <taxon>Bacillota</taxon>
        <taxon>Bacilli</taxon>
        <taxon>Bacillales</taxon>
        <taxon>Paenibacillaceae</taxon>
        <taxon>Cohnella</taxon>
    </lineage>
</organism>
<dbReference type="RefSeq" id="WP_041058664.1">
    <property type="nucleotide sequence ID" value="NZ_JXAL01000001.1"/>
</dbReference>
<comment type="caution">
    <text evidence="2">The sequence shown here is derived from an EMBL/GenBank/DDBJ whole genome shotgun (WGS) entry which is preliminary data.</text>
</comment>
<feature type="transmembrane region" description="Helical" evidence="1">
    <location>
        <begin position="12"/>
        <end position="29"/>
    </location>
</feature>
<evidence type="ECO:0000313" key="2">
    <source>
        <dbReference type="EMBL" id="KIL37364.1"/>
    </source>
</evidence>
<evidence type="ECO:0000256" key="1">
    <source>
        <dbReference type="SAM" id="Phobius"/>
    </source>
</evidence>
<reference evidence="2 3" key="1">
    <citation type="submission" date="2014-12" db="EMBL/GenBank/DDBJ databases">
        <title>Draft genome sequence of Cohnella kolymensis strain B-2846.</title>
        <authorList>
            <person name="Karlyshev A.V."/>
            <person name="Kudryashova E.B."/>
        </authorList>
    </citation>
    <scope>NUCLEOTIDE SEQUENCE [LARGE SCALE GENOMIC DNA]</scope>
    <source>
        <strain evidence="2 3">VKM B-2846</strain>
    </source>
</reference>
<feature type="transmembrane region" description="Helical" evidence="1">
    <location>
        <begin position="41"/>
        <end position="69"/>
    </location>
</feature>
<gene>
    <name evidence="2" type="ORF">SD71_01430</name>
</gene>
<sequence>MADSWISSLRTWVFSLSIIFFLIYTIGQVEQLDIVISALSLLSILLALPTVGPVVKGMTLFFLAVGTWLVWNQGTTIYEYILIYGDMLYLLTLFAMLPVLALLFE</sequence>
<feature type="transmembrane region" description="Helical" evidence="1">
    <location>
        <begin position="81"/>
        <end position="104"/>
    </location>
</feature>